<evidence type="ECO:0000313" key="3">
    <source>
        <dbReference type="Proteomes" id="UP001152888"/>
    </source>
</evidence>
<keyword evidence="1" id="KW-1133">Transmembrane helix</keyword>
<comment type="caution">
    <text evidence="2">The sequence shown here is derived from an EMBL/GenBank/DDBJ whole genome shotgun (WGS) entry which is preliminary data.</text>
</comment>
<reference evidence="2" key="1">
    <citation type="submission" date="2022-03" db="EMBL/GenBank/DDBJ databases">
        <authorList>
            <person name="Sayadi A."/>
        </authorList>
    </citation>
    <scope>NUCLEOTIDE SEQUENCE</scope>
</reference>
<accession>A0A9P0JU26</accession>
<keyword evidence="1" id="KW-0472">Membrane</keyword>
<name>A0A9P0JU26_ACAOB</name>
<keyword evidence="1" id="KW-0812">Transmembrane</keyword>
<dbReference type="EMBL" id="CAKOFQ010006688">
    <property type="protein sequence ID" value="CAH1960512.1"/>
    <property type="molecule type" value="Genomic_DNA"/>
</dbReference>
<proteinExistence type="predicted"/>
<keyword evidence="3" id="KW-1185">Reference proteome</keyword>
<gene>
    <name evidence="2" type="ORF">ACAOBT_LOCUS3671</name>
</gene>
<dbReference type="Proteomes" id="UP001152888">
    <property type="component" value="Unassembled WGS sequence"/>
</dbReference>
<evidence type="ECO:0000256" key="1">
    <source>
        <dbReference type="SAM" id="Phobius"/>
    </source>
</evidence>
<organism evidence="2 3">
    <name type="scientific">Acanthoscelides obtectus</name>
    <name type="common">Bean weevil</name>
    <name type="synonym">Bruchus obtectus</name>
    <dbReference type="NCBI Taxonomy" id="200917"/>
    <lineage>
        <taxon>Eukaryota</taxon>
        <taxon>Metazoa</taxon>
        <taxon>Ecdysozoa</taxon>
        <taxon>Arthropoda</taxon>
        <taxon>Hexapoda</taxon>
        <taxon>Insecta</taxon>
        <taxon>Pterygota</taxon>
        <taxon>Neoptera</taxon>
        <taxon>Endopterygota</taxon>
        <taxon>Coleoptera</taxon>
        <taxon>Polyphaga</taxon>
        <taxon>Cucujiformia</taxon>
        <taxon>Chrysomeloidea</taxon>
        <taxon>Chrysomelidae</taxon>
        <taxon>Bruchinae</taxon>
        <taxon>Bruchini</taxon>
        <taxon>Acanthoscelides</taxon>
    </lineage>
</organism>
<sequence>MGTATERLRAGCHGESDKIFCNFVIIFVVSGEQAAAVVAVVDSSVS</sequence>
<dbReference type="AlphaFoldDB" id="A0A9P0JU26"/>
<protein>
    <submittedName>
        <fullName evidence="2">Uncharacterized protein</fullName>
    </submittedName>
</protein>
<feature type="transmembrane region" description="Helical" evidence="1">
    <location>
        <begin position="20"/>
        <end position="41"/>
    </location>
</feature>
<evidence type="ECO:0000313" key="2">
    <source>
        <dbReference type="EMBL" id="CAH1960512.1"/>
    </source>
</evidence>